<evidence type="ECO:0000259" key="1">
    <source>
        <dbReference type="PROSITE" id="PS51459"/>
    </source>
</evidence>
<protein>
    <submittedName>
        <fullName evidence="2">Death on curing protein, Doc toxin</fullName>
    </submittedName>
</protein>
<dbReference type="PANTHER" id="PTHR39426:SF1">
    <property type="entry name" value="HOMOLOGY TO DEATH-ON-CURING PROTEIN OF PHAGE P1"/>
    <property type="match status" value="1"/>
</dbReference>
<dbReference type="EMBL" id="UOFB01000400">
    <property type="protein sequence ID" value="VAW49846.1"/>
    <property type="molecule type" value="Genomic_DNA"/>
</dbReference>
<sequence length="131" mass="14657">MNQPKWLMQSVIETIHDLQIAEHGGLSGIRDESLLNSALTRPQNLYEYEQADLYELASAYASALVRNHPFVDGNKRTAFLASYVFLNINGIIFTAPEAETTAIVIALASGDIDQVQYATWLKQHSVDEFNQ</sequence>
<accession>A0A3B0WZS1</accession>
<dbReference type="NCBIfam" id="TIGR01550">
    <property type="entry name" value="DOC_P1"/>
    <property type="match status" value="1"/>
</dbReference>
<dbReference type="GO" id="GO:0016301">
    <property type="term" value="F:kinase activity"/>
    <property type="evidence" value="ECO:0007669"/>
    <property type="project" value="InterPro"/>
</dbReference>
<dbReference type="AlphaFoldDB" id="A0A3B0WZS1"/>
<proteinExistence type="predicted"/>
<dbReference type="PROSITE" id="PS51459">
    <property type="entry name" value="FIDO"/>
    <property type="match status" value="1"/>
</dbReference>
<reference evidence="2" key="1">
    <citation type="submission" date="2018-06" db="EMBL/GenBank/DDBJ databases">
        <authorList>
            <person name="Zhirakovskaya E."/>
        </authorList>
    </citation>
    <scope>NUCLEOTIDE SEQUENCE</scope>
</reference>
<dbReference type="Pfam" id="PF02661">
    <property type="entry name" value="Fic"/>
    <property type="match status" value="1"/>
</dbReference>
<name>A0A3B0WZS1_9ZZZZ</name>
<organism evidence="2">
    <name type="scientific">hydrothermal vent metagenome</name>
    <dbReference type="NCBI Taxonomy" id="652676"/>
    <lineage>
        <taxon>unclassified sequences</taxon>
        <taxon>metagenomes</taxon>
        <taxon>ecological metagenomes</taxon>
    </lineage>
</organism>
<dbReference type="SUPFAM" id="SSF140931">
    <property type="entry name" value="Fic-like"/>
    <property type="match status" value="1"/>
</dbReference>
<dbReference type="PANTHER" id="PTHR39426">
    <property type="entry name" value="HOMOLOGY TO DEATH-ON-CURING PROTEIN OF PHAGE P1"/>
    <property type="match status" value="1"/>
</dbReference>
<dbReference type="Gene3D" id="1.20.120.1870">
    <property type="entry name" value="Fic/DOC protein, Fido domain"/>
    <property type="match status" value="1"/>
</dbReference>
<dbReference type="InterPro" id="IPR053737">
    <property type="entry name" value="Type_II_TA_Toxin"/>
</dbReference>
<dbReference type="InterPro" id="IPR006440">
    <property type="entry name" value="Doc"/>
</dbReference>
<gene>
    <name evidence="2" type="ORF">MNBD_GAMMA04-982</name>
</gene>
<dbReference type="InterPro" id="IPR003812">
    <property type="entry name" value="Fido"/>
</dbReference>
<dbReference type="InterPro" id="IPR036597">
    <property type="entry name" value="Fido-like_dom_sf"/>
</dbReference>
<feature type="domain" description="Fido" evidence="1">
    <location>
        <begin position="7"/>
        <end position="123"/>
    </location>
</feature>
<evidence type="ECO:0000313" key="2">
    <source>
        <dbReference type="EMBL" id="VAW49846.1"/>
    </source>
</evidence>
<dbReference type="PIRSF" id="PIRSF018297">
    <property type="entry name" value="Doc"/>
    <property type="match status" value="1"/>
</dbReference>